<gene>
    <name evidence="5" type="primary">100634514</name>
</gene>
<dbReference type="PANTHER" id="PTHR31109:SF2">
    <property type="entry name" value="RIBOSOME BIOGENESIS PROTEIN SLX9 HOMOLOG"/>
    <property type="match status" value="1"/>
</dbReference>
<reference evidence="6" key="1">
    <citation type="journal article" date="2010" name="Nature">
        <title>The Amphimedon queenslandica genome and the evolution of animal complexity.</title>
        <authorList>
            <person name="Srivastava M."/>
            <person name="Simakov O."/>
            <person name="Chapman J."/>
            <person name="Fahey B."/>
            <person name="Gauthier M.E."/>
            <person name="Mitros T."/>
            <person name="Richards G.S."/>
            <person name="Conaco C."/>
            <person name="Dacre M."/>
            <person name="Hellsten U."/>
            <person name="Larroux C."/>
            <person name="Putnam N.H."/>
            <person name="Stanke M."/>
            <person name="Adamska M."/>
            <person name="Darling A."/>
            <person name="Degnan S.M."/>
            <person name="Oakley T.H."/>
            <person name="Plachetzki D.C."/>
            <person name="Zhai Y."/>
            <person name="Adamski M."/>
            <person name="Calcino A."/>
            <person name="Cummins S.F."/>
            <person name="Goodstein D.M."/>
            <person name="Harris C."/>
            <person name="Jackson D.J."/>
            <person name="Leys S.P."/>
            <person name="Shu S."/>
            <person name="Woodcroft B.J."/>
            <person name="Vervoort M."/>
            <person name="Kosik K.S."/>
            <person name="Manning G."/>
            <person name="Degnan B.M."/>
            <person name="Rokhsar D.S."/>
        </authorList>
    </citation>
    <scope>NUCLEOTIDE SEQUENCE [LARGE SCALE GENOMIC DNA]</scope>
</reference>
<dbReference type="KEGG" id="aqu:100634514"/>
<dbReference type="OrthoDB" id="18703at2759"/>
<feature type="region of interest" description="Disordered" evidence="4">
    <location>
        <begin position="146"/>
        <end position="172"/>
    </location>
</feature>
<dbReference type="PANTHER" id="PTHR31109">
    <property type="entry name" value="PROTEIN FAM207A"/>
    <property type="match status" value="1"/>
</dbReference>
<dbReference type="GO" id="GO:0000462">
    <property type="term" value="P:maturation of SSU-rRNA from tricistronic rRNA transcript (SSU-rRNA, 5.8S rRNA, LSU-rRNA)"/>
    <property type="evidence" value="ECO:0007669"/>
    <property type="project" value="InterPro"/>
</dbReference>
<protein>
    <recommendedName>
        <fullName evidence="7">Ribosome biogenesis protein SLX9</fullName>
    </recommendedName>
</protein>
<evidence type="ECO:0008006" key="7">
    <source>
        <dbReference type="Google" id="ProtNLM"/>
    </source>
</evidence>
<dbReference type="STRING" id="400682.A0A1X7VDN9"/>
<dbReference type="GO" id="GO:0030686">
    <property type="term" value="C:90S preribosome"/>
    <property type="evidence" value="ECO:0007669"/>
    <property type="project" value="InterPro"/>
</dbReference>
<reference evidence="5" key="2">
    <citation type="submission" date="2017-05" db="UniProtKB">
        <authorList>
            <consortium name="EnsemblMetazoa"/>
        </authorList>
    </citation>
    <scope>IDENTIFICATION</scope>
</reference>
<dbReference type="GO" id="GO:0005730">
    <property type="term" value="C:nucleolus"/>
    <property type="evidence" value="ECO:0007669"/>
    <property type="project" value="UniProtKB-SubCell"/>
</dbReference>
<feature type="compositionally biased region" description="Basic residues" evidence="4">
    <location>
        <begin position="89"/>
        <end position="101"/>
    </location>
</feature>
<feature type="compositionally biased region" description="Basic residues" evidence="4">
    <location>
        <begin position="157"/>
        <end position="166"/>
    </location>
</feature>
<comment type="similarity">
    <text evidence="2">Belongs to the SLX9 family.</text>
</comment>
<evidence type="ECO:0000256" key="2">
    <source>
        <dbReference type="ARBA" id="ARBA00011022"/>
    </source>
</evidence>
<dbReference type="AlphaFoldDB" id="A0A1X7VDN9"/>
<evidence type="ECO:0000256" key="3">
    <source>
        <dbReference type="ARBA" id="ARBA00023242"/>
    </source>
</evidence>
<dbReference type="InParanoid" id="A0A1X7VDN9"/>
<keyword evidence="3" id="KW-0539">Nucleus</keyword>
<evidence type="ECO:0000256" key="4">
    <source>
        <dbReference type="SAM" id="MobiDB-lite"/>
    </source>
</evidence>
<dbReference type="Pfam" id="PF15341">
    <property type="entry name" value="SLX9"/>
    <property type="match status" value="1"/>
</dbReference>
<evidence type="ECO:0000313" key="6">
    <source>
        <dbReference type="Proteomes" id="UP000007879"/>
    </source>
</evidence>
<organism evidence="5">
    <name type="scientific">Amphimedon queenslandica</name>
    <name type="common">Sponge</name>
    <dbReference type="NCBI Taxonomy" id="400682"/>
    <lineage>
        <taxon>Eukaryota</taxon>
        <taxon>Metazoa</taxon>
        <taxon>Porifera</taxon>
        <taxon>Demospongiae</taxon>
        <taxon>Heteroscleromorpha</taxon>
        <taxon>Haplosclerida</taxon>
        <taxon>Niphatidae</taxon>
        <taxon>Amphimedon</taxon>
    </lineage>
</organism>
<evidence type="ECO:0000256" key="1">
    <source>
        <dbReference type="ARBA" id="ARBA00004604"/>
    </source>
</evidence>
<keyword evidence="6" id="KW-1185">Reference proteome</keyword>
<dbReference type="InterPro" id="IPR028160">
    <property type="entry name" value="Slx9-like"/>
</dbReference>
<dbReference type="GO" id="GO:0030688">
    <property type="term" value="C:preribosome, small subunit precursor"/>
    <property type="evidence" value="ECO:0007669"/>
    <property type="project" value="InterPro"/>
</dbReference>
<dbReference type="Proteomes" id="UP000007879">
    <property type="component" value="Unassembled WGS sequence"/>
</dbReference>
<dbReference type="EnsemblMetazoa" id="XM_003384548.3">
    <property type="protein sequence ID" value="XP_003384596.1"/>
    <property type="gene ID" value="LOC100634514"/>
</dbReference>
<evidence type="ECO:0000313" key="5">
    <source>
        <dbReference type="EnsemblMetazoa" id="Aqu2.1.38415_001"/>
    </source>
</evidence>
<name>A0A1X7VDN9_AMPQE</name>
<feature type="region of interest" description="Disordered" evidence="4">
    <location>
        <begin position="68"/>
        <end position="101"/>
    </location>
</feature>
<sequence length="207" mass="23095">MSLKLKRKRTKFHISAPKLKLKDNEGTDETTIPLLEAINTSVNTSTALTPPPVAPIPDEFMNKTPFVGLTDDTSEGSKVEDTLNGGSVKMKKKDKRKQRHEKWMKKINACYKARELAKATLKRRKTPVVGDLRPLLSALPDVDLDTNAARGSTTAPKNKKGKKNKKQNTAYQEREVFQQVLSHPKYKADPLGTISLHIQNAAALQRL</sequence>
<comment type="subcellular location">
    <subcellularLocation>
        <location evidence="1">Nucleus</location>
        <location evidence="1">Nucleolus</location>
    </subcellularLocation>
</comment>
<dbReference type="eggNOG" id="ENOG502S25R">
    <property type="taxonomic scope" value="Eukaryota"/>
</dbReference>
<proteinExistence type="inferred from homology"/>
<accession>A0A1X7VDN9</accession>
<dbReference type="EnsemblMetazoa" id="Aqu2.1.38415_001">
    <property type="protein sequence ID" value="Aqu2.1.38415_001"/>
    <property type="gene ID" value="Aqu2.1.38415"/>
</dbReference>